<feature type="domain" description="N-acetyltransferase" evidence="1">
    <location>
        <begin position="7"/>
        <end position="177"/>
    </location>
</feature>
<dbReference type="EMBL" id="RCZK01000015">
    <property type="protein sequence ID" value="TPG08477.1"/>
    <property type="molecule type" value="Genomic_DNA"/>
</dbReference>
<dbReference type="PROSITE" id="PS51186">
    <property type="entry name" value="GNAT"/>
    <property type="match status" value="1"/>
</dbReference>
<gene>
    <name evidence="2" type="ORF">EAH84_13985</name>
</gene>
<dbReference type="PANTHER" id="PTHR43792:SF1">
    <property type="entry name" value="N-ACETYLTRANSFERASE DOMAIN-CONTAINING PROTEIN"/>
    <property type="match status" value="1"/>
</dbReference>
<comment type="caution">
    <text evidence="2">The sequence shown here is derived from an EMBL/GenBank/DDBJ whole genome shotgun (WGS) entry which is preliminary data.</text>
</comment>
<dbReference type="InterPro" id="IPR016181">
    <property type="entry name" value="Acyl_CoA_acyltransferase"/>
</dbReference>
<proteinExistence type="predicted"/>
<dbReference type="AlphaFoldDB" id="A0A502C5L8"/>
<evidence type="ECO:0000313" key="2">
    <source>
        <dbReference type="EMBL" id="TPG08477.1"/>
    </source>
</evidence>
<dbReference type="Proteomes" id="UP000318413">
    <property type="component" value="Unassembled WGS sequence"/>
</dbReference>
<evidence type="ECO:0000313" key="3">
    <source>
        <dbReference type="Proteomes" id="UP000318413"/>
    </source>
</evidence>
<dbReference type="InterPro" id="IPR051531">
    <property type="entry name" value="N-acetyltransferase"/>
</dbReference>
<organism evidence="2 3">
    <name type="scientific">Sphingomonas oligophenolica</name>
    <dbReference type="NCBI Taxonomy" id="301154"/>
    <lineage>
        <taxon>Bacteria</taxon>
        <taxon>Pseudomonadati</taxon>
        <taxon>Pseudomonadota</taxon>
        <taxon>Alphaproteobacteria</taxon>
        <taxon>Sphingomonadales</taxon>
        <taxon>Sphingomonadaceae</taxon>
        <taxon>Sphingomonas</taxon>
    </lineage>
</organism>
<accession>A0A502C5L8</accession>
<protein>
    <submittedName>
        <fullName evidence="2">N-acetyltransferase</fullName>
    </submittedName>
</protein>
<evidence type="ECO:0000259" key="1">
    <source>
        <dbReference type="PROSITE" id="PS51186"/>
    </source>
</evidence>
<dbReference type="Gene3D" id="3.40.630.30">
    <property type="match status" value="1"/>
</dbReference>
<keyword evidence="2" id="KW-0808">Transferase</keyword>
<dbReference type="SUPFAM" id="SSF55729">
    <property type="entry name" value="Acyl-CoA N-acyltransferases (Nat)"/>
    <property type="match status" value="1"/>
</dbReference>
<dbReference type="GO" id="GO:0016747">
    <property type="term" value="F:acyltransferase activity, transferring groups other than amino-acyl groups"/>
    <property type="evidence" value="ECO:0007669"/>
    <property type="project" value="InterPro"/>
</dbReference>
<dbReference type="InterPro" id="IPR000182">
    <property type="entry name" value="GNAT_dom"/>
</dbReference>
<name>A0A502C5L8_9SPHN</name>
<dbReference type="RefSeq" id="WP_140872621.1">
    <property type="nucleotide sequence ID" value="NZ_RCZK01000015.1"/>
</dbReference>
<reference evidence="2 3" key="1">
    <citation type="journal article" date="2019" name="Environ. Microbiol.">
        <title>Species interactions and distinct microbial communities in high Arctic permafrost affected cryosols are associated with the CH4 and CO2 gas fluxes.</title>
        <authorList>
            <person name="Altshuler I."/>
            <person name="Hamel J."/>
            <person name="Turney S."/>
            <person name="Magnuson E."/>
            <person name="Levesque R."/>
            <person name="Greer C."/>
            <person name="Whyte L.G."/>
        </authorList>
    </citation>
    <scope>NUCLEOTIDE SEQUENCE [LARGE SCALE GENOMIC DNA]</scope>
    <source>
        <strain evidence="2 3">S5.1</strain>
    </source>
</reference>
<keyword evidence="3" id="KW-1185">Reference proteome</keyword>
<dbReference type="Pfam" id="PF13302">
    <property type="entry name" value="Acetyltransf_3"/>
    <property type="match status" value="1"/>
</dbReference>
<dbReference type="OrthoDB" id="6293260at2"/>
<dbReference type="PANTHER" id="PTHR43792">
    <property type="entry name" value="GNAT FAMILY, PUTATIVE (AFU_ORTHOLOGUE AFUA_3G00765)-RELATED-RELATED"/>
    <property type="match status" value="1"/>
</dbReference>
<sequence length="179" mass="20081">MIETERLALRPWREADKPRFRAIINTPAMMTHFGGPTTDDALDALIDAQIAGQRDDGFSMWAVDWRASGEPIGICGLRRAHHAGSPVFGMLEAGWRIAEAYWRRGVAREAAMASINWGWAHTDDAAIVAYTSPSNEPSWRLMQKLGMRRRTNLDFRHPRFAGDDPLGEMIVYAVERSAA</sequence>